<evidence type="ECO:0000313" key="3">
    <source>
        <dbReference type="Proteomes" id="UP000054624"/>
    </source>
</evidence>
<gene>
    <name evidence="2" type="ORF">AWB76_02341</name>
</gene>
<proteinExistence type="predicted"/>
<organism evidence="2 3">
    <name type="scientific">Caballeronia temeraria</name>
    <dbReference type="NCBI Taxonomy" id="1777137"/>
    <lineage>
        <taxon>Bacteria</taxon>
        <taxon>Pseudomonadati</taxon>
        <taxon>Pseudomonadota</taxon>
        <taxon>Betaproteobacteria</taxon>
        <taxon>Burkholderiales</taxon>
        <taxon>Burkholderiaceae</taxon>
        <taxon>Caballeronia</taxon>
    </lineage>
</organism>
<dbReference type="Proteomes" id="UP000054624">
    <property type="component" value="Unassembled WGS sequence"/>
</dbReference>
<dbReference type="EMBL" id="FCOI02000006">
    <property type="protein sequence ID" value="SAK56707.1"/>
    <property type="molecule type" value="Genomic_DNA"/>
</dbReference>
<protein>
    <submittedName>
        <fullName evidence="2">Short chain dehydrogenase</fullName>
    </submittedName>
</protein>
<name>A0A158AI03_9BURK</name>
<evidence type="ECO:0000256" key="1">
    <source>
        <dbReference type="SAM" id="MobiDB-lite"/>
    </source>
</evidence>
<dbReference type="STRING" id="1777137.AWB76_02341"/>
<keyword evidence="3" id="KW-1185">Reference proteome</keyword>
<evidence type="ECO:0000313" key="2">
    <source>
        <dbReference type="EMBL" id="SAK56707.1"/>
    </source>
</evidence>
<dbReference type="AlphaFoldDB" id="A0A158AI03"/>
<feature type="region of interest" description="Disordered" evidence="1">
    <location>
        <begin position="51"/>
        <end position="83"/>
    </location>
</feature>
<accession>A0A158AI03</accession>
<sequence>MQSAAPHRALSVVRPEPVGTRDVDHRRGRASRWRVRNAQCFSALLPLRQRVHHANQAQTSRRTGHRHHGRDEPNRARHWTHRGQTRRQADACVLHAVAHPPRDVYAGSASRGMAWSGRSAPRAYDAMMSRRGVKSQLTSEPRRDGDALYESVTGLSERSGRHGRVRERRFYADAHTHPASARAALIGVAGVPLVAAARRYVRETQGHRLTRFLRRSVHSSYREGTNSWRELIMSDCFHIRDGCPVRTNAQLPHESAYEPGS</sequence>
<reference evidence="3" key="1">
    <citation type="submission" date="2016-01" db="EMBL/GenBank/DDBJ databases">
        <authorList>
            <person name="Peeters Charlotte."/>
        </authorList>
    </citation>
    <scope>NUCLEOTIDE SEQUENCE [LARGE SCALE GENOMIC DNA]</scope>
</reference>